<protein>
    <recommendedName>
        <fullName evidence="4">ABC transporter permease</fullName>
    </recommendedName>
</protein>
<evidence type="ECO:0000313" key="2">
    <source>
        <dbReference type="EMBL" id="MFC6322430.1"/>
    </source>
</evidence>
<keyword evidence="3" id="KW-1185">Reference proteome</keyword>
<feature type="transmembrane region" description="Helical" evidence="1">
    <location>
        <begin position="54"/>
        <end position="74"/>
    </location>
</feature>
<sequence>MFGKILKQQLSLIYHDRSIILFSVLAIVIGLSPFGQLTILRKSADMSQFLTSIFSPYTLCFGLFTISLIASLNTEKFRLNDFLITRTRTSITVSIIIRTGFIQLIIWLLWMCSSILTITLSGLGNLLILTRFEILILYFYVYLVLLLLSLVELFILTIIRSKIIAFTTAFGINCFDFYLSKIKINSLIYYFVTPKSLLGILVRSIIMVILTIVFTVSINKIIFKKEFLEVN</sequence>
<proteinExistence type="predicted"/>
<accession>A0ABW1UTZ6</accession>
<feature type="transmembrane region" description="Helical" evidence="1">
    <location>
        <begin position="12"/>
        <end position="34"/>
    </location>
</feature>
<keyword evidence="1" id="KW-0812">Transmembrane</keyword>
<dbReference type="RefSeq" id="WP_125591893.1">
    <property type="nucleotide sequence ID" value="NZ_JBHSSN010000002.1"/>
</dbReference>
<dbReference type="Proteomes" id="UP001596186">
    <property type="component" value="Unassembled WGS sequence"/>
</dbReference>
<feature type="transmembrane region" description="Helical" evidence="1">
    <location>
        <begin position="135"/>
        <end position="156"/>
    </location>
</feature>
<feature type="transmembrane region" description="Helical" evidence="1">
    <location>
        <begin position="200"/>
        <end position="218"/>
    </location>
</feature>
<gene>
    <name evidence="2" type="ORF">ACFP1F_01440</name>
</gene>
<evidence type="ECO:0008006" key="4">
    <source>
        <dbReference type="Google" id="ProtNLM"/>
    </source>
</evidence>
<evidence type="ECO:0000313" key="3">
    <source>
        <dbReference type="Proteomes" id="UP001596186"/>
    </source>
</evidence>
<name>A0ABW1UTZ6_9LACO</name>
<comment type="caution">
    <text evidence="2">The sequence shown here is derived from an EMBL/GenBank/DDBJ whole genome shotgun (WGS) entry which is preliminary data.</text>
</comment>
<feature type="transmembrane region" description="Helical" evidence="1">
    <location>
        <begin position="95"/>
        <end position="123"/>
    </location>
</feature>
<organism evidence="2 3">
    <name type="scientific">Companilactobacillus baiquanensis</name>
    <dbReference type="NCBI Taxonomy" id="2486005"/>
    <lineage>
        <taxon>Bacteria</taxon>
        <taxon>Bacillati</taxon>
        <taxon>Bacillota</taxon>
        <taxon>Bacilli</taxon>
        <taxon>Lactobacillales</taxon>
        <taxon>Lactobacillaceae</taxon>
        <taxon>Companilactobacillus</taxon>
    </lineage>
</organism>
<evidence type="ECO:0000256" key="1">
    <source>
        <dbReference type="SAM" id="Phobius"/>
    </source>
</evidence>
<feature type="transmembrane region" description="Helical" evidence="1">
    <location>
        <begin position="163"/>
        <end position="180"/>
    </location>
</feature>
<keyword evidence="1" id="KW-1133">Transmembrane helix</keyword>
<dbReference type="EMBL" id="JBHSSN010000002">
    <property type="protein sequence ID" value="MFC6322430.1"/>
    <property type="molecule type" value="Genomic_DNA"/>
</dbReference>
<reference evidence="3" key="1">
    <citation type="journal article" date="2019" name="Int. J. Syst. Evol. Microbiol.">
        <title>The Global Catalogue of Microorganisms (GCM) 10K type strain sequencing project: providing services to taxonomists for standard genome sequencing and annotation.</title>
        <authorList>
            <consortium name="The Broad Institute Genomics Platform"/>
            <consortium name="The Broad Institute Genome Sequencing Center for Infectious Disease"/>
            <person name="Wu L."/>
            <person name="Ma J."/>
        </authorList>
    </citation>
    <scope>NUCLEOTIDE SEQUENCE [LARGE SCALE GENOMIC DNA]</scope>
    <source>
        <strain evidence="3">CCM 8895</strain>
    </source>
</reference>
<keyword evidence="1" id="KW-0472">Membrane</keyword>